<evidence type="ECO:0000313" key="2">
    <source>
        <dbReference type="Proteomes" id="UP000054018"/>
    </source>
</evidence>
<gene>
    <name evidence="1" type="ORF">PISMIDRAFT_687382</name>
</gene>
<evidence type="ECO:0000313" key="1">
    <source>
        <dbReference type="EMBL" id="KIK15277.1"/>
    </source>
</evidence>
<organism evidence="1 2">
    <name type="scientific">Pisolithus microcarpus 441</name>
    <dbReference type="NCBI Taxonomy" id="765257"/>
    <lineage>
        <taxon>Eukaryota</taxon>
        <taxon>Fungi</taxon>
        <taxon>Dikarya</taxon>
        <taxon>Basidiomycota</taxon>
        <taxon>Agaricomycotina</taxon>
        <taxon>Agaricomycetes</taxon>
        <taxon>Agaricomycetidae</taxon>
        <taxon>Boletales</taxon>
        <taxon>Sclerodermatineae</taxon>
        <taxon>Pisolithaceae</taxon>
        <taxon>Pisolithus</taxon>
    </lineage>
</organism>
<reference evidence="2" key="2">
    <citation type="submission" date="2015-01" db="EMBL/GenBank/DDBJ databases">
        <title>Evolutionary Origins and Diversification of the Mycorrhizal Mutualists.</title>
        <authorList>
            <consortium name="DOE Joint Genome Institute"/>
            <consortium name="Mycorrhizal Genomics Consortium"/>
            <person name="Kohler A."/>
            <person name="Kuo A."/>
            <person name="Nagy L.G."/>
            <person name="Floudas D."/>
            <person name="Copeland A."/>
            <person name="Barry K.W."/>
            <person name="Cichocki N."/>
            <person name="Veneault-Fourrey C."/>
            <person name="LaButti K."/>
            <person name="Lindquist E.A."/>
            <person name="Lipzen A."/>
            <person name="Lundell T."/>
            <person name="Morin E."/>
            <person name="Murat C."/>
            <person name="Riley R."/>
            <person name="Ohm R."/>
            <person name="Sun H."/>
            <person name="Tunlid A."/>
            <person name="Henrissat B."/>
            <person name="Grigoriev I.V."/>
            <person name="Hibbett D.S."/>
            <person name="Martin F."/>
        </authorList>
    </citation>
    <scope>NUCLEOTIDE SEQUENCE [LARGE SCALE GENOMIC DNA]</scope>
    <source>
        <strain evidence="2">441</strain>
    </source>
</reference>
<accession>A0A0C9YYM4</accession>
<dbReference type="EMBL" id="KN833897">
    <property type="protein sequence ID" value="KIK15277.1"/>
    <property type="molecule type" value="Genomic_DNA"/>
</dbReference>
<name>A0A0C9YYM4_9AGAM</name>
<sequence length="64" mass="7216">MYSSVRRKAWCTLLIVQAHQHSNMNLGIYVATTARVRLRHLLAGGHEYRAVSSVPFIDAYASLD</sequence>
<proteinExistence type="predicted"/>
<keyword evidence="2" id="KW-1185">Reference proteome</keyword>
<dbReference type="HOGENOM" id="CLU_2868543_0_0_1"/>
<dbReference type="AlphaFoldDB" id="A0A0C9YYM4"/>
<reference evidence="1 2" key="1">
    <citation type="submission" date="2014-04" db="EMBL/GenBank/DDBJ databases">
        <authorList>
            <consortium name="DOE Joint Genome Institute"/>
            <person name="Kuo A."/>
            <person name="Kohler A."/>
            <person name="Costa M.D."/>
            <person name="Nagy L.G."/>
            <person name="Floudas D."/>
            <person name="Copeland A."/>
            <person name="Barry K.W."/>
            <person name="Cichocki N."/>
            <person name="Veneault-Fourrey C."/>
            <person name="LaButti K."/>
            <person name="Lindquist E.A."/>
            <person name="Lipzen A."/>
            <person name="Lundell T."/>
            <person name="Morin E."/>
            <person name="Murat C."/>
            <person name="Sun H."/>
            <person name="Tunlid A."/>
            <person name="Henrissat B."/>
            <person name="Grigoriev I.V."/>
            <person name="Hibbett D.S."/>
            <person name="Martin F."/>
            <person name="Nordberg H.P."/>
            <person name="Cantor M.N."/>
            <person name="Hua S.X."/>
        </authorList>
    </citation>
    <scope>NUCLEOTIDE SEQUENCE [LARGE SCALE GENOMIC DNA]</scope>
    <source>
        <strain evidence="1 2">441</strain>
    </source>
</reference>
<dbReference type="Proteomes" id="UP000054018">
    <property type="component" value="Unassembled WGS sequence"/>
</dbReference>
<protein>
    <submittedName>
        <fullName evidence="1">Uncharacterized protein</fullName>
    </submittedName>
</protein>